<sequence>MEGRSFWKGLFLFLSLLFLLLAVYYGFQRWRVSLQRSTYVGVVSLEGRITSQKAREFIELLQCAKEDPRVGAVLVRIDSPGGGVAPSQEIYRAIMGVRKEKNVIASLGSVGASGGYYVAAAANEIYADPGTITGSIGVVFTYPQLQEFLKKVGVGKVVVKSGEFKDIASPFRSPTPQEKAILQDVVNDIYQQFMEDIARGRGMKKEQVEALADGRIFTGRQAQKLGLVDGLMTQDEVVSYISSKILRVKGKPRVLLLRRGEDWRDLFRKTKGLLESLIFKTSKISMWEVE</sequence>
<evidence type="ECO:0000256" key="2">
    <source>
        <dbReference type="ARBA" id="ARBA00022670"/>
    </source>
</evidence>
<organism evidence="7">
    <name type="scientific">Thermosulfidibacter takaii</name>
    <dbReference type="NCBI Taxonomy" id="412593"/>
    <lineage>
        <taxon>Bacteria</taxon>
        <taxon>Pseudomonadati</taxon>
        <taxon>Thermosulfidibacterota</taxon>
        <taxon>Thermosulfidibacteria</taxon>
        <taxon>Thermosulfidibacterales</taxon>
        <taxon>Thermosulfidibacteraceae</taxon>
    </lineage>
</organism>
<dbReference type="Gene3D" id="3.90.226.10">
    <property type="entry name" value="2-enoyl-CoA Hydratase, Chain A, domain 1"/>
    <property type="match status" value="1"/>
</dbReference>
<comment type="caution">
    <text evidence="7">The sequence shown here is derived from an EMBL/GenBank/DDBJ whole genome shotgun (WGS) entry which is preliminary data.</text>
</comment>
<evidence type="ECO:0000313" key="7">
    <source>
        <dbReference type="EMBL" id="HDD52488.1"/>
    </source>
</evidence>
<dbReference type="CDD" id="cd07023">
    <property type="entry name" value="S49_Sppa_N_C"/>
    <property type="match status" value="1"/>
</dbReference>
<evidence type="ECO:0000256" key="1">
    <source>
        <dbReference type="ARBA" id="ARBA00008683"/>
    </source>
</evidence>
<dbReference type="InterPro" id="IPR047272">
    <property type="entry name" value="S49_SppA_C"/>
</dbReference>
<dbReference type="GO" id="GO:0008236">
    <property type="term" value="F:serine-type peptidase activity"/>
    <property type="evidence" value="ECO:0007669"/>
    <property type="project" value="UniProtKB-KW"/>
</dbReference>
<proteinExistence type="inferred from homology"/>
<keyword evidence="5" id="KW-1133">Transmembrane helix</keyword>
<dbReference type="PANTHER" id="PTHR42987">
    <property type="entry name" value="PEPTIDASE S49"/>
    <property type="match status" value="1"/>
</dbReference>
<gene>
    <name evidence="7" type="primary">sppA</name>
    <name evidence="7" type="ORF">ENF32_00245</name>
</gene>
<dbReference type="Pfam" id="PF01343">
    <property type="entry name" value="Peptidase_S49"/>
    <property type="match status" value="1"/>
</dbReference>
<keyword evidence="3" id="KW-0378">Hydrolase</keyword>
<dbReference type="AlphaFoldDB" id="A0A7C0U5C6"/>
<dbReference type="InterPro" id="IPR004635">
    <property type="entry name" value="Pept_S49_SppA"/>
</dbReference>
<protein>
    <submittedName>
        <fullName evidence="7">Signal peptide peptidase SppA</fullName>
    </submittedName>
</protein>
<feature type="transmembrane region" description="Helical" evidence="5">
    <location>
        <begin position="6"/>
        <end position="27"/>
    </location>
</feature>
<dbReference type="InterPro" id="IPR002142">
    <property type="entry name" value="Peptidase_S49"/>
</dbReference>
<keyword evidence="5" id="KW-0812">Transmembrane</keyword>
<dbReference type="GO" id="GO:0006508">
    <property type="term" value="P:proteolysis"/>
    <property type="evidence" value="ECO:0007669"/>
    <property type="project" value="UniProtKB-KW"/>
</dbReference>
<keyword evidence="2" id="KW-0645">Protease</keyword>
<evidence type="ECO:0000256" key="5">
    <source>
        <dbReference type="SAM" id="Phobius"/>
    </source>
</evidence>
<dbReference type="Proteomes" id="UP000885690">
    <property type="component" value="Unassembled WGS sequence"/>
</dbReference>
<dbReference type="InterPro" id="IPR029045">
    <property type="entry name" value="ClpP/crotonase-like_dom_sf"/>
</dbReference>
<feature type="domain" description="Peptidase S49" evidence="6">
    <location>
        <begin position="98"/>
        <end position="240"/>
    </location>
</feature>
<keyword evidence="5" id="KW-0472">Membrane</keyword>
<evidence type="ECO:0000259" key="6">
    <source>
        <dbReference type="Pfam" id="PF01343"/>
    </source>
</evidence>
<dbReference type="EMBL" id="DQWS01000010">
    <property type="protein sequence ID" value="HDD52488.1"/>
    <property type="molecule type" value="Genomic_DNA"/>
</dbReference>
<name>A0A7C0U5C6_9BACT</name>
<reference evidence="7" key="1">
    <citation type="journal article" date="2020" name="mSystems">
        <title>Genome- and Community-Level Interaction Insights into Carbon Utilization and Element Cycling Functions of Hydrothermarchaeota in Hydrothermal Sediment.</title>
        <authorList>
            <person name="Zhou Z."/>
            <person name="Liu Y."/>
            <person name="Xu W."/>
            <person name="Pan J."/>
            <person name="Luo Z.H."/>
            <person name="Li M."/>
        </authorList>
    </citation>
    <scope>NUCLEOTIDE SEQUENCE [LARGE SCALE GENOMIC DNA]</scope>
    <source>
        <strain evidence="7">HyVt-115</strain>
    </source>
</reference>
<accession>A0A7C0U5C6</accession>
<evidence type="ECO:0000256" key="4">
    <source>
        <dbReference type="ARBA" id="ARBA00022825"/>
    </source>
</evidence>
<dbReference type="Gene3D" id="6.20.330.10">
    <property type="match status" value="1"/>
</dbReference>
<dbReference type="PANTHER" id="PTHR42987:SF7">
    <property type="entry name" value="SIGNAL PEPTIDE PEPTIDASE SPPA-RELATED"/>
    <property type="match status" value="1"/>
</dbReference>
<dbReference type="NCBIfam" id="TIGR00706">
    <property type="entry name" value="SppA_dom"/>
    <property type="match status" value="1"/>
</dbReference>
<dbReference type="SUPFAM" id="SSF52096">
    <property type="entry name" value="ClpP/crotonase"/>
    <property type="match status" value="1"/>
</dbReference>
<keyword evidence="4" id="KW-0720">Serine protease</keyword>
<evidence type="ECO:0000256" key="3">
    <source>
        <dbReference type="ARBA" id="ARBA00022801"/>
    </source>
</evidence>
<comment type="similarity">
    <text evidence="1">Belongs to the peptidase S49 family.</text>
</comment>